<dbReference type="SUPFAM" id="SSF55681">
    <property type="entry name" value="Class II aaRS and biotin synthetases"/>
    <property type="match status" value="1"/>
</dbReference>
<dbReference type="PANTHER" id="PTHR10993">
    <property type="entry name" value="OCTANOYLTRANSFERASE"/>
    <property type="match status" value="1"/>
</dbReference>
<proteinExistence type="predicted"/>
<gene>
    <name evidence="2" type="ORF">OMAG_002692</name>
</gene>
<dbReference type="Gene3D" id="3.30.930.10">
    <property type="entry name" value="Bira Bifunctional Protein, Domain 2"/>
    <property type="match status" value="1"/>
</dbReference>
<dbReference type="PANTHER" id="PTHR10993:SF7">
    <property type="entry name" value="LIPOYLTRANSFERASE 2, MITOCHONDRIAL-RELATED"/>
    <property type="match status" value="1"/>
</dbReference>
<dbReference type="Pfam" id="PF21948">
    <property type="entry name" value="LplA-B_cat"/>
    <property type="match status" value="1"/>
</dbReference>
<feature type="domain" description="BPL/LPL catalytic" evidence="1">
    <location>
        <begin position="1"/>
        <end position="61"/>
    </location>
</feature>
<dbReference type="EMBL" id="JYNY01000583">
    <property type="protein sequence ID" value="KJJ83441.1"/>
    <property type="molecule type" value="Genomic_DNA"/>
</dbReference>
<feature type="non-terminal residue" evidence="2">
    <location>
        <position position="61"/>
    </location>
</feature>
<dbReference type="AlphaFoldDB" id="A0A0F0CPI7"/>
<accession>A0A0F0CPI7</accession>
<dbReference type="Proteomes" id="UP000033428">
    <property type="component" value="Unassembled WGS sequence"/>
</dbReference>
<sequence length="61" mass="6888">MIYPIIDLKALKKDITRYIKFLENAVIAGLKSFDIIGETLEGRHGVWVDKKKIAFIGVAVK</sequence>
<dbReference type="GO" id="GO:0009249">
    <property type="term" value="P:protein lipoylation"/>
    <property type="evidence" value="ECO:0007669"/>
    <property type="project" value="TreeGrafter"/>
</dbReference>
<evidence type="ECO:0000313" key="3">
    <source>
        <dbReference type="Proteomes" id="UP000033428"/>
    </source>
</evidence>
<reference evidence="2 3" key="1">
    <citation type="submission" date="2015-02" db="EMBL/GenBank/DDBJ databases">
        <title>Single-cell genomics of uncultivated deep-branching MTB reveals a conserved set of magnetosome genes.</title>
        <authorList>
            <person name="Kolinko S."/>
            <person name="Richter M."/>
            <person name="Glockner F.O."/>
            <person name="Brachmann A."/>
            <person name="Schuler D."/>
        </authorList>
    </citation>
    <scope>NUCLEOTIDE SEQUENCE [LARGE SCALE GENOMIC DNA]</scope>
    <source>
        <strain evidence="2">SKK-01</strain>
    </source>
</reference>
<protein>
    <submittedName>
        <fullName evidence="2">Lipoyltransferase</fullName>
    </submittedName>
</protein>
<dbReference type="InterPro" id="IPR004143">
    <property type="entry name" value="BPL_LPL_catalytic"/>
</dbReference>
<organism evidence="2 3">
    <name type="scientific">Candidatus Omnitrophus magneticus</name>
    <dbReference type="NCBI Taxonomy" id="1609969"/>
    <lineage>
        <taxon>Bacteria</taxon>
        <taxon>Pseudomonadati</taxon>
        <taxon>Candidatus Omnitrophota</taxon>
        <taxon>Candidatus Omnitrophus</taxon>
    </lineage>
</organism>
<evidence type="ECO:0000259" key="1">
    <source>
        <dbReference type="PROSITE" id="PS51733"/>
    </source>
</evidence>
<dbReference type="PROSITE" id="PS51733">
    <property type="entry name" value="BPL_LPL_CATALYTIC"/>
    <property type="match status" value="1"/>
</dbReference>
<dbReference type="InterPro" id="IPR045864">
    <property type="entry name" value="aa-tRNA-synth_II/BPL/LPL"/>
</dbReference>
<keyword evidence="3" id="KW-1185">Reference proteome</keyword>
<dbReference type="GO" id="GO:0016740">
    <property type="term" value="F:transferase activity"/>
    <property type="evidence" value="ECO:0007669"/>
    <property type="project" value="UniProtKB-KW"/>
</dbReference>
<evidence type="ECO:0000313" key="2">
    <source>
        <dbReference type="EMBL" id="KJJ83441.1"/>
    </source>
</evidence>
<keyword evidence="2" id="KW-0808">Transferase</keyword>
<name>A0A0F0CPI7_9BACT</name>
<comment type="caution">
    <text evidence="2">The sequence shown here is derived from an EMBL/GenBank/DDBJ whole genome shotgun (WGS) entry which is preliminary data.</text>
</comment>